<dbReference type="EMBL" id="ML979014">
    <property type="protein sequence ID" value="KAF1922823.1"/>
    <property type="molecule type" value="Genomic_DNA"/>
</dbReference>
<dbReference type="AlphaFoldDB" id="A0A6A5R594"/>
<evidence type="ECO:0000313" key="2">
    <source>
        <dbReference type="EMBL" id="KAF1922823.1"/>
    </source>
</evidence>
<accession>A0A6A5R594</accession>
<gene>
    <name evidence="2" type="ORF">M421DRAFT_426448</name>
</gene>
<organism evidence="2 3">
    <name type="scientific">Didymella exigua CBS 183.55</name>
    <dbReference type="NCBI Taxonomy" id="1150837"/>
    <lineage>
        <taxon>Eukaryota</taxon>
        <taxon>Fungi</taxon>
        <taxon>Dikarya</taxon>
        <taxon>Ascomycota</taxon>
        <taxon>Pezizomycotina</taxon>
        <taxon>Dothideomycetes</taxon>
        <taxon>Pleosporomycetidae</taxon>
        <taxon>Pleosporales</taxon>
        <taxon>Pleosporineae</taxon>
        <taxon>Didymellaceae</taxon>
        <taxon>Didymella</taxon>
    </lineage>
</organism>
<feature type="compositionally biased region" description="Low complexity" evidence="1">
    <location>
        <begin position="39"/>
        <end position="53"/>
    </location>
</feature>
<name>A0A6A5R594_9PLEO</name>
<dbReference type="Proteomes" id="UP000800082">
    <property type="component" value="Unassembled WGS sequence"/>
</dbReference>
<protein>
    <submittedName>
        <fullName evidence="2">Uncharacterized protein</fullName>
    </submittedName>
</protein>
<evidence type="ECO:0000256" key="1">
    <source>
        <dbReference type="SAM" id="MobiDB-lite"/>
    </source>
</evidence>
<dbReference type="GeneID" id="54352058"/>
<keyword evidence="3" id="KW-1185">Reference proteome</keyword>
<feature type="region of interest" description="Disordered" evidence="1">
    <location>
        <begin position="1"/>
        <end position="53"/>
    </location>
</feature>
<evidence type="ECO:0000313" key="3">
    <source>
        <dbReference type="Proteomes" id="UP000800082"/>
    </source>
</evidence>
<reference evidence="2" key="1">
    <citation type="journal article" date="2020" name="Stud. Mycol.">
        <title>101 Dothideomycetes genomes: a test case for predicting lifestyles and emergence of pathogens.</title>
        <authorList>
            <person name="Haridas S."/>
            <person name="Albert R."/>
            <person name="Binder M."/>
            <person name="Bloem J."/>
            <person name="Labutti K."/>
            <person name="Salamov A."/>
            <person name="Andreopoulos B."/>
            <person name="Baker S."/>
            <person name="Barry K."/>
            <person name="Bills G."/>
            <person name="Bluhm B."/>
            <person name="Cannon C."/>
            <person name="Castanera R."/>
            <person name="Culley D."/>
            <person name="Daum C."/>
            <person name="Ezra D."/>
            <person name="Gonzalez J."/>
            <person name="Henrissat B."/>
            <person name="Kuo A."/>
            <person name="Liang C."/>
            <person name="Lipzen A."/>
            <person name="Lutzoni F."/>
            <person name="Magnuson J."/>
            <person name="Mondo S."/>
            <person name="Nolan M."/>
            <person name="Ohm R."/>
            <person name="Pangilinan J."/>
            <person name="Park H.-J."/>
            <person name="Ramirez L."/>
            <person name="Alfaro M."/>
            <person name="Sun H."/>
            <person name="Tritt A."/>
            <person name="Yoshinaga Y."/>
            <person name="Zwiers L.-H."/>
            <person name="Turgeon B."/>
            <person name="Goodwin S."/>
            <person name="Spatafora J."/>
            <person name="Crous P."/>
            <person name="Grigoriev I."/>
        </authorList>
    </citation>
    <scope>NUCLEOTIDE SEQUENCE</scope>
    <source>
        <strain evidence="2">CBS 183.55</strain>
    </source>
</reference>
<dbReference type="RefSeq" id="XP_033443076.1">
    <property type="nucleotide sequence ID" value="XM_033594390.1"/>
</dbReference>
<proteinExistence type="predicted"/>
<feature type="compositionally biased region" description="Polar residues" evidence="1">
    <location>
        <begin position="1"/>
        <end position="18"/>
    </location>
</feature>
<sequence>MPSTNEYGQGKSHATSDSAVPGKMQEQAPSGLEEALPDSISSTSTSKKVNSKT</sequence>
<dbReference type="OrthoDB" id="2559882at2759"/>